<comment type="caution">
    <text evidence="3">The sequence shown here is derived from an EMBL/GenBank/DDBJ whole genome shotgun (WGS) entry which is preliminary data.</text>
</comment>
<gene>
    <name evidence="3" type="ORF">ACFS5J_00930</name>
</gene>
<name>A0ABW5YHV2_9FLAO</name>
<dbReference type="Pfam" id="PF22827">
    <property type="entry name" value="GldL_N"/>
    <property type="match status" value="1"/>
</dbReference>
<feature type="transmembrane region" description="Helical" evidence="1">
    <location>
        <begin position="34"/>
        <end position="56"/>
    </location>
</feature>
<keyword evidence="4" id="KW-1185">Reference proteome</keyword>
<evidence type="ECO:0000256" key="1">
    <source>
        <dbReference type="SAM" id="Phobius"/>
    </source>
</evidence>
<keyword evidence="1" id="KW-1133">Transmembrane helix</keyword>
<protein>
    <recommendedName>
        <fullName evidence="2">Gliding motility protein GldL-like N-terminal domain-containing protein</fullName>
    </recommendedName>
</protein>
<evidence type="ECO:0000259" key="2">
    <source>
        <dbReference type="Pfam" id="PF22827"/>
    </source>
</evidence>
<dbReference type="EMBL" id="JBHUPC010000006">
    <property type="protein sequence ID" value="MFD2890583.1"/>
    <property type="molecule type" value="Genomic_DNA"/>
</dbReference>
<reference evidence="4" key="1">
    <citation type="journal article" date="2019" name="Int. J. Syst. Evol. Microbiol.">
        <title>The Global Catalogue of Microorganisms (GCM) 10K type strain sequencing project: providing services to taxonomists for standard genome sequencing and annotation.</title>
        <authorList>
            <consortium name="The Broad Institute Genomics Platform"/>
            <consortium name="The Broad Institute Genome Sequencing Center for Infectious Disease"/>
            <person name="Wu L."/>
            <person name="Ma J."/>
        </authorList>
    </citation>
    <scope>NUCLEOTIDE SEQUENCE [LARGE SCALE GENOMIC DNA]</scope>
    <source>
        <strain evidence="4">KCTC 22671</strain>
    </source>
</reference>
<evidence type="ECO:0000313" key="4">
    <source>
        <dbReference type="Proteomes" id="UP001597534"/>
    </source>
</evidence>
<feature type="domain" description="Gliding motility protein GldL-like N-terminal" evidence="2">
    <location>
        <begin position="14"/>
        <end position="46"/>
    </location>
</feature>
<organism evidence="3 4">
    <name type="scientific">Flavobacterium chuncheonense</name>
    <dbReference type="NCBI Taxonomy" id="2026653"/>
    <lineage>
        <taxon>Bacteria</taxon>
        <taxon>Pseudomonadati</taxon>
        <taxon>Bacteroidota</taxon>
        <taxon>Flavobacteriia</taxon>
        <taxon>Flavobacteriales</taxon>
        <taxon>Flavobacteriaceae</taxon>
        <taxon>Flavobacterium</taxon>
    </lineage>
</organism>
<keyword evidence="1" id="KW-0472">Membrane</keyword>
<keyword evidence="1" id="KW-0812">Transmembrane</keyword>
<feature type="transmembrane region" description="Helical" evidence="1">
    <location>
        <begin position="7"/>
        <end position="28"/>
    </location>
</feature>
<sequence>MDKNYKIPLILFLIGMVITILGALFKIMHWPGASFILIIGMFTEMSALIVLIARLLKN</sequence>
<evidence type="ECO:0000313" key="3">
    <source>
        <dbReference type="EMBL" id="MFD2890583.1"/>
    </source>
</evidence>
<dbReference type="InterPro" id="IPR055087">
    <property type="entry name" value="GldL-like_N"/>
</dbReference>
<accession>A0ABW5YHV2</accession>
<dbReference type="RefSeq" id="WP_379810041.1">
    <property type="nucleotide sequence ID" value="NZ_JBHUPC010000006.1"/>
</dbReference>
<proteinExistence type="predicted"/>
<dbReference type="Proteomes" id="UP001597534">
    <property type="component" value="Unassembled WGS sequence"/>
</dbReference>